<evidence type="ECO:0000313" key="6">
    <source>
        <dbReference type="Proteomes" id="UP000295444"/>
    </source>
</evidence>
<dbReference type="RefSeq" id="WP_133848973.1">
    <property type="nucleotide sequence ID" value="NZ_SNXZ01000002.1"/>
</dbReference>
<evidence type="ECO:0000256" key="2">
    <source>
        <dbReference type="ARBA" id="ARBA00023125"/>
    </source>
</evidence>
<feature type="domain" description="HTH hxlR-type" evidence="4">
    <location>
        <begin position="11"/>
        <end position="110"/>
    </location>
</feature>
<dbReference type="AlphaFoldDB" id="A0A4V3CZL6"/>
<keyword evidence="6" id="KW-1185">Reference proteome</keyword>
<organism evidence="5 6">
    <name type="scientific">Labedaea rhizosphaerae</name>
    <dbReference type="NCBI Taxonomy" id="598644"/>
    <lineage>
        <taxon>Bacteria</taxon>
        <taxon>Bacillati</taxon>
        <taxon>Actinomycetota</taxon>
        <taxon>Actinomycetes</taxon>
        <taxon>Pseudonocardiales</taxon>
        <taxon>Pseudonocardiaceae</taxon>
        <taxon>Labedaea</taxon>
    </lineage>
</organism>
<evidence type="ECO:0000256" key="1">
    <source>
        <dbReference type="ARBA" id="ARBA00023015"/>
    </source>
</evidence>
<name>A0A4V3CZL6_LABRH</name>
<dbReference type="PANTHER" id="PTHR33204">
    <property type="entry name" value="TRANSCRIPTIONAL REGULATOR, MARR FAMILY"/>
    <property type="match status" value="1"/>
</dbReference>
<dbReference type="InterPro" id="IPR002577">
    <property type="entry name" value="HTH_HxlR"/>
</dbReference>
<keyword evidence="1" id="KW-0805">Transcription regulation</keyword>
<dbReference type="Gene3D" id="1.10.10.10">
    <property type="entry name" value="Winged helix-like DNA-binding domain superfamily/Winged helix DNA-binding domain"/>
    <property type="match status" value="1"/>
</dbReference>
<gene>
    <name evidence="5" type="ORF">EV186_10292</name>
</gene>
<dbReference type="PANTHER" id="PTHR33204:SF18">
    <property type="entry name" value="TRANSCRIPTIONAL REGULATORY PROTEIN"/>
    <property type="match status" value="1"/>
</dbReference>
<dbReference type="GO" id="GO:0003677">
    <property type="term" value="F:DNA binding"/>
    <property type="evidence" value="ECO:0007669"/>
    <property type="project" value="UniProtKB-KW"/>
</dbReference>
<dbReference type="InterPro" id="IPR036388">
    <property type="entry name" value="WH-like_DNA-bd_sf"/>
</dbReference>
<dbReference type="Pfam" id="PF01638">
    <property type="entry name" value="HxlR"/>
    <property type="match status" value="1"/>
</dbReference>
<evidence type="ECO:0000313" key="5">
    <source>
        <dbReference type="EMBL" id="TDQ00231.1"/>
    </source>
</evidence>
<reference evidence="5 6" key="1">
    <citation type="submission" date="2019-03" db="EMBL/GenBank/DDBJ databases">
        <title>Genomic Encyclopedia of Type Strains, Phase IV (KMG-IV): sequencing the most valuable type-strain genomes for metagenomic binning, comparative biology and taxonomic classification.</title>
        <authorList>
            <person name="Goeker M."/>
        </authorList>
    </citation>
    <scope>NUCLEOTIDE SEQUENCE [LARGE SCALE GENOMIC DNA]</scope>
    <source>
        <strain evidence="5 6">DSM 45361</strain>
    </source>
</reference>
<keyword evidence="3" id="KW-0804">Transcription</keyword>
<comment type="caution">
    <text evidence="5">The sequence shown here is derived from an EMBL/GenBank/DDBJ whole genome shotgun (WGS) entry which is preliminary data.</text>
</comment>
<proteinExistence type="predicted"/>
<dbReference type="EMBL" id="SNXZ01000002">
    <property type="protein sequence ID" value="TDQ00231.1"/>
    <property type="molecule type" value="Genomic_DNA"/>
</dbReference>
<dbReference type="Proteomes" id="UP000295444">
    <property type="component" value="Unassembled WGS sequence"/>
</dbReference>
<evidence type="ECO:0000256" key="3">
    <source>
        <dbReference type="ARBA" id="ARBA00023163"/>
    </source>
</evidence>
<accession>A0A4V3CZL6</accession>
<dbReference type="OrthoDB" id="5181972at2"/>
<sequence>MRNTSPAQSTCAIARTLAALNDRWSFLVLREAFSGVTKFGEFRENLGIASDVLSARLATLVDYGILTKERYQEPGQRARDAYLLTPAGTDLKVVLGALQQWGDNHLARPEGPSIHRVDATTGAPLNVVFADDQGHVVDKDEAAFVRTAAYPSGD</sequence>
<evidence type="ECO:0000259" key="4">
    <source>
        <dbReference type="PROSITE" id="PS51118"/>
    </source>
</evidence>
<keyword evidence="2" id="KW-0238">DNA-binding</keyword>
<dbReference type="SUPFAM" id="SSF46785">
    <property type="entry name" value="Winged helix' DNA-binding domain"/>
    <property type="match status" value="1"/>
</dbReference>
<protein>
    <submittedName>
        <fullName evidence="5">HxlR family transcriptional regulator</fullName>
    </submittedName>
</protein>
<dbReference type="PROSITE" id="PS51118">
    <property type="entry name" value="HTH_HXLR"/>
    <property type="match status" value="1"/>
</dbReference>
<dbReference type="InterPro" id="IPR036390">
    <property type="entry name" value="WH_DNA-bd_sf"/>
</dbReference>